<proteinExistence type="predicted"/>
<sequence length="150" mass="16568">MTTDLTPFDGSPIAFGEITDEMLDHIEDRLEQIALNTGVPFEAPVDHAFAGGIYMRTVFVPAGSLVVSHIHKTEHHYAVLMGEVSVAIAGGPVERFAAPRTGITKPGTRRLVYAHRDTVWTTYHATEETDVEKIAEMILEPRRRKTPCLG</sequence>
<gene>
    <name evidence="1" type="ORF">TSACC_21708</name>
</gene>
<name>A0A146G6C5_TERSA</name>
<dbReference type="RefSeq" id="WP_075079048.1">
    <property type="nucleotide sequence ID" value="NZ_BDCO01000002.1"/>
</dbReference>
<evidence type="ECO:0000313" key="2">
    <source>
        <dbReference type="Proteomes" id="UP000076023"/>
    </source>
</evidence>
<dbReference type="OrthoDB" id="6106484at2"/>
<organism evidence="1 2">
    <name type="scientific">Terrimicrobium sacchariphilum</name>
    <dbReference type="NCBI Taxonomy" id="690879"/>
    <lineage>
        <taxon>Bacteria</taxon>
        <taxon>Pseudomonadati</taxon>
        <taxon>Verrucomicrobiota</taxon>
        <taxon>Terrimicrobiia</taxon>
        <taxon>Terrimicrobiales</taxon>
        <taxon>Terrimicrobiaceae</taxon>
        <taxon>Terrimicrobium</taxon>
    </lineage>
</organism>
<comment type="caution">
    <text evidence="1">The sequence shown here is derived from an EMBL/GenBank/DDBJ whole genome shotgun (WGS) entry which is preliminary data.</text>
</comment>
<dbReference type="Proteomes" id="UP000076023">
    <property type="component" value="Unassembled WGS sequence"/>
</dbReference>
<reference evidence="2" key="1">
    <citation type="journal article" date="2017" name="Genome Announc.">
        <title>Draft Genome Sequence of Terrimicrobium sacchariphilum NM-5T, a Facultative Anaerobic Soil Bacterium of the Class Spartobacteria.</title>
        <authorList>
            <person name="Qiu Y.L."/>
            <person name="Tourlousse D.M."/>
            <person name="Matsuura N."/>
            <person name="Ohashi A."/>
            <person name="Sekiguchi Y."/>
        </authorList>
    </citation>
    <scope>NUCLEOTIDE SEQUENCE [LARGE SCALE GENOMIC DNA]</scope>
    <source>
        <strain evidence="2">NM-5</strain>
    </source>
</reference>
<dbReference type="AlphaFoldDB" id="A0A146G6C5"/>
<accession>A0A146G6C5</accession>
<dbReference type="STRING" id="690879.TSACC_21708"/>
<keyword evidence="2" id="KW-1185">Reference proteome</keyword>
<evidence type="ECO:0008006" key="3">
    <source>
        <dbReference type="Google" id="ProtNLM"/>
    </source>
</evidence>
<evidence type="ECO:0000313" key="1">
    <source>
        <dbReference type="EMBL" id="GAT33295.1"/>
    </source>
</evidence>
<dbReference type="InterPro" id="IPR011051">
    <property type="entry name" value="RmlC_Cupin_sf"/>
</dbReference>
<dbReference type="Gene3D" id="2.60.120.10">
    <property type="entry name" value="Jelly Rolls"/>
    <property type="match status" value="1"/>
</dbReference>
<dbReference type="SUPFAM" id="SSF51182">
    <property type="entry name" value="RmlC-like cupins"/>
    <property type="match status" value="1"/>
</dbReference>
<protein>
    <recommendedName>
        <fullName evidence="3">Cupin domain-containing protein</fullName>
    </recommendedName>
</protein>
<dbReference type="InterPro" id="IPR014710">
    <property type="entry name" value="RmlC-like_jellyroll"/>
</dbReference>
<dbReference type="InParanoid" id="A0A146G6C5"/>
<dbReference type="EMBL" id="BDCO01000002">
    <property type="protein sequence ID" value="GAT33295.1"/>
    <property type="molecule type" value="Genomic_DNA"/>
</dbReference>